<name>A0ABQ7PPL7_PLUXY</name>
<feature type="non-terminal residue" evidence="1">
    <location>
        <position position="293"/>
    </location>
</feature>
<organism evidence="1 2">
    <name type="scientific">Plutella xylostella</name>
    <name type="common">Diamondback moth</name>
    <name type="synonym">Plutella maculipennis</name>
    <dbReference type="NCBI Taxonomy" id="51655"/>
    <lineage>
        <taxon>Eukaryota</taxon>
        <taxon>Metazoa</taxon>
        <taxon>Ecdysozoa</taxon>
        <taxon>Arthropoda</taxon>
        <taxon>Hexapoda</taxon>
        <taxon>Insecta</taxon>
        <taxon>Pterygota</taxon>
        <taxon>Neoptera</taxon>
        <taxon>Endopterygota</taxon>
        <taxon>Lepidoptera</taxon>
        <taxon>Glossata</taxon>
        <taxon>Ditrysia</taxon>
        <taxon>Yponomeutoidea</taxon>
        <taxon>Plutellidae</taxon>
        <taxon>Plutella</taxon>
    </lineage>
</organism>
<dbReference type="InterPro" id="IPR043502">
    <property type="entry name" value="DNA/RNA_pol_sf"/>
</dbReference>
<protein>
    <recommendedName>
        <fullName evidence="3">Reverse transcriptase domain-containing protein</fullName>
    </recommendedName>
</protein>
<proteinExistence type="predicted"/>
<dbReference type="Proteomes" id="UP000823941">
    <property type="component" value="Unassembled WGS sequence"/>
</dbReference>
<dbReference type="PANTHER" id="PTHR33395:SF22">
    <property type="entry name" value="REVERSE TRANSCRIPTASE DOMAIN-CONTAINING PROTEIN"/>
    <property type="match status" value="1"/>
</dbReference>
<evidence type="ECO:0000313" key="1">
    <source>
        <dbReference type="EMBL" id="KAG7294932.1"/>
    </source>
</evidence>
<evidence type="ECO:0000313" key="2">
    <source>
        <dbReference type="Proteomes" id="UP000823941"/>
    </source>
</evidence>
<evidence type="ECO:0008006" key="3">
    <source>
        <dbReference type="Google" id="ProtNLM"/>
    </source>
</evidence>
<reference evidence="1 2" key="1">
    <citation type="submission" date="2021-06" db="EMBL/GenBank/DDBJ databases">
        <title>A haploid diamondback moth (Plutella xylostella L.) genome assembly resolves 31 chromosomes and identifies a diamide resistance mutation.</title>
        <authorList>
            <person name="Ward C.M."/>
            <person name="Perry K.D."/>
            <person name="Baker G."/>
            <person name="Powis K."/>
            <person name="Heckel D.G."/>
            <person name="Baxter S.W."/>
        </authorList>
    </citation>
    <scope>NUCLEOTIDE SEQUENCE [LARGE SCALE GENOMIC DNA]</scope>
    <source>
        <strain evidence="1 2">LV</strain>
        <tissue evidence="1">Single pupa</tissue>
    </source>
</reference>
<dbReference type="EMBL" id="JAHIBW010000079">
    <property type="protein sequence ID" value="KAG7294932.1"/>
    <property type="molecule type" value="Genomic_DNA"/>
</dbReference>
<sequence>MDIILKNTPYKKQSLKQYPIWFSEPLIKCIEEKSKAHKRFKKFKNPRDYDTFALLRTRSKKMIDECFHNFIGSVEDSLLSDSTKLFWTYVKSNRTSSDIPLPMMFDGNSATSYSEACQLFSDYFKSVYDDTNLNCDLRIDNDNADLGSSSNLLSKIILTTDEVLKILSGLDTSKGAGPDGIPSCFVKSCSKELVLPLTIIFNKSLSSGIFPQVWKNAYIVPIHKSDDKSQCSNYRPISILNCFAKIFESLIFEHIYSHINSNIVKQQHGFVRGKSTVSNLLEYTEYLSARINN</sequence>
<accession>A0ABQ7PPL7</accession>
<comment type="caution">
    <text evidence="1">The sequence shown here is derived from an EMBL/GenBank/DDBJ whole genome shotgun (WGS) entry which is preliminary data.</text>
</comment>
<gene>
    <name evidence="1" type="ORF">JYU34_022680</name>
</gene>
<dbReference type="SUPFAM" id="SSF56672">
    <property type="entry name" value="DNA/RNA polymerases"/>
    <property type="match status" value="1"/>
</dbReference>
<keyword evidence="2" id="KW-1185">Reference proteome</keyword>
<dbReference type="PANTHER" id="PTHR33395">
    <property type="entry name" value="TRANSCRIPTASE, PUTATIVE-RELATED-RELATED"/>
    <property type="match status" value="1"/>
</dbReference>